<organism evidence="2 3">
    <name type="scientific">Pandoraea iniqua</name>
    <dbReference type="NCBI Taxonomy" id="2508288"/>
    <lineage>
        <taxon>Bacteria</taxon>
        <taxon>Pseudomonadati</taxon>
        <taxon>Pseudomonadota</taxon>
        <taxon>Betaproteobacteria</taxon>
        <taxon>Burkholderiales</taxon>
        <taxon>Burkholderiaceae</taxon>
        <taxon>Pandoraea</taxon>
    </lineage>
</organism>
<reference evidence="2 3" key="1">
    <citation type="submission" date="2019-08" db="EMBL/GenBank/DDBJ databases">
        <authorList>
            <person name="Peeters C."/>
        </authorList>
    </citation>
    <scope>NUCLEOTIDE SEQUENCE [LARGE SCALE GENOMIC DNA]</scope>
    <source>
        <strain evidence="2 3">LMG 31115</strain>
    </source>
</reference>
<dbReference type="AlphaFoldDB" id="A0A5E4ZA34"/>
<evidence type="ECO:0000259" key="1">
    <source>
        <dbReference type="Pfam" id="PF20275"/>
    </source>
</evidence>
<dbReference type="Proteomes" id="UP000333828">
    <property type="component" value="Unassembled WGS sequence"/>
</dbReference>
<proteinExistence type="predicted"/>
<feature type="domain" description="ABC-three component systems C-terminal" evidence="1">
    <location>
        <begin position="188"/>
        <end position="315"/>
    </location>
</feature>
<protein>
    <recommendedName>
        <fullName evidence="1">ABC-three component systems C-terminal domain-containing protein</fullName>
    </recommendedName>
</protein>
<dbReference type="InterPro" id="IPR046919">
    <property type="entry name" value="ABC-3C_CTD10"/>
</dbReference>
<evidence type="ECO:0000313" key="2">
    <source>
        <dbReference type="EMBL" id="VVE57904.1"/>
    </source>
</evidence>
<accession>A0A5E4ZA34</accession>
<keyword evidence="3" id="KW-1185">Reference proteome</keyword>
<evidence type="ECO:0000313" key="3">
    <source>
        <dbReference type="Proteomes" id="UP000333828"/>
    </source>
</evidence>
<dbReference type="Pfam" id="PF20275">
    <property type="entry name" value="CTD10"/>
    <property type="match status" value="1"/>
</dbReference>
<sequence>MSFWLNNSKNTKARAQRMDRIQQLNYEKDFRIAFLESKGDGFQRLFEKLMSKVHPNDFMACRPWGNVGDRKNDGYLPSARILYQSYAPNELTAAEAIKKINEDFDGAKEHWEEYFDEWTFVHNAPDGRLGPHIIEVLAKLGKDNPKIKVGHCGYEEMLTKFRQLSLEDLESWFGPSLTMEANVNLGFSDLAAVLTHISITPVPTTSDVKDVSRGKIEANLLSQAVADFLKIGMQKSPLVAQFFDNWRNPTYGEQIAQAFKTEYVGLRDGVPQLHPDEIFGRLEAWAGGTANTTPVHKAAVLAVMAYLFDKCEIFEDAQTMGAA</sequence>
<name>A0A5E4ZA34_9BURK</name>
<dbReference type="EMBL" id="CABPSI010000007">
    <property type="protein sequence ID" value="VVE57904.1"/>
    <property type="molecule type" value="Genomic_DNA"/>
</dbReference>
<gene>
    <name evidence="2" type="ORF">PIN31115_05242</name>
</gene>